<protein>
    <submittedName>
        <fullName evidence="2">GNAT family N-acetyltransferase</fullName>
    </submittedName>
</protein>
<dbReference type="EMBL" id="JAEMWU010000001">
    <property type="protein sequence ID" value="MBN8206047.1"/>
    <property type="molecule type" value="Genomic_DNA"/>
</dbReference>
<proteinExistence type="predicted"/>
<dbReference type="GO" id="GO:0016747">
    <property type="term" value="F:acyltransferase activity, transferring groups other than amino-acyl groups"/>
    <property type="evidence" value="ECO:0007669"/>
    <property type="project" value="InterPro"/>
</dbReference>
<comment type="caution">
    <text evidence="2">The sequence shown here is derived from an EMBL/GenBank/DDBJ whole genome shotgun (WGS) entry which is preliminary data.</text>
</comment>
<evidence type="ECO:0000313" key="3">
    <source>
        <dbReference type="Proteomes" id="UP000664385"/>
    </source>
</evidence>
<reference evidence="2" key="1">
    <citation type="submission" date="2020-12" db="EMBL/GenBank/DDBJ databases">
        <title>PHA producing bacteria isolated from mangrove.</title>
        <authorList>
            <person name="Zheng W."/>
            <person name="Yu S."/>
            <person name="Huang Y."/>
        </authorList>
    </citation>
    <scope>NUCLEOTIDE SEQUENCE</scope>
    <source>
        <strain evidence="2">GN8-5</strain>
    </source>
</reference>
<evidence type="ECO:0000259" key="1">
    <source>
        <dbReference type="PROSITE" id="PS51186"/>
    </source>
</evidence>
<dbReference type="SUPFAM" id="SSF55729">
    <property type="entry name" value="Acyl-CoA N-acyltransferases (Nat)"/>
    <property type="match status" value="1"/>
</dbReference>
<name>A0A939ITA8_9MICO</name>
<dbReference type="Gene3D" id="3.40.630.30">
    <property type="match status" value="1"/>
</dbReference>
<dbReference type="Pfam" id="PF00583">
    <property type="entry name" value="Acetyltransf_1"/>
    <property type="match status" value="1"/>
</dbReference>
<organism evidence="2 3">
    <name type="scientific">Microbacterium esteraromaticum</name>
    <dbReference type="NCBI Taxonomy" id="57043"/>
    <lineage>
        <taxon>Bacteria</taxon>
        <taxon>Bacillati</taxon>
        <taxon>Actinomycetota</taxon>
        <taxon>Actinomycetes</taxon>
        <taxon>Micrococcales</taxon>
        <taxon>Microbacteriaceae</taxon>
        <taxon>Microbacterium</taxon>
    </lineage>
</organism>
<sequence>MTLVDLTTGDARWAQALPVLQELRPHLTAELLAQVLREGEPQGLRFTAVFTEDRCVAVAGWRVIANTSAIRKLYIDDLSTAASERSRGYGALLLRELRNRAAAAGCRVLDLDSGVQRFEAHRFYLRERMDIVSHHFAQRLG</sequence>
<evidence type="ECO:0000313" key="2">
    <source>
        <dbReference type="EMBL" id="MBN8206047.1"/>
    </source>
</evidence>
<dbReference type="InterPro" id="IPR016181">
    <property type="entry name" value="Acyl_CoA_acyltransferase"/>
</dbReference>
<feature type="domain" description="N-acetyltransferase" evidence="1">
    <location>
        <begin position="1"/>
        <end position="141"/>
    </location>
</feature>
<dbReference type="Proteomes" id="UP000664385">
    <property type="component" value="Unassembled WGS sequence"/>
</dbReference>
<dbReference type="PROSITE" id="PS51186">
    <property type="entry name" value="GNAT"/>
    <property type="match status" value="1"/>
</dbReference>
<dbReference type="InterPro" id="IPR000182">
    <property type="entry name" value="GNAT_dom"/>
</dbReference>
<gene>
    <name evidence="2" type="ORF">JF543_08735</name>
</gene>
<dbReference type="AlphaFoldDB" id="A0A939ITA8"/>
<accession>A0A939ITA8</accession>
<dbReference type="CDD" id="cd04301">
    <property type="entry name" value="NAT_SF"/>
    <property type="match status" value="1"/>
</dbReference>